<evidence type="ECO:0000313" key="3">
    <source>
        <dbReference type="Proteomes" id="UP000799439"/>
    </source>
</evidence>
<feature type="region of interest" description="Disordered" evidence="1">
    <location>
        <begin position="359"/>
        <end position="419"/>
    </location>
</feature>
<proteinExistence type="predicted"/>
<name>A0A9P4IRB3_9PEZI</name>
<feature type="region of interest" description="Disordered" evidence="1">
    <location>
        <begin position="458"/>
        <end position="498"/>
    </location>
</feature>
<dbReference type="OrthoDB" id="4181307at2759"/>
<dbReference type="PANTHER" id="PTHR42051">
    <property type="entry name" value="MEIOTICALLY UP-REGULATED PROTEIN PB1A10.08"/>
    <property type="match status" value="1"/>
</dbReference>
<protein>
    <submittedName>
        <fullName evidence="2">Uncharacterized protein</fullName>
    </submittedName>
</protein>
<feature type="compositionally biased region" description="Polar residues" evidence="1">
    <location>
        <begin position="35"/>
        <end position="48"/>
    </location>
</feature>
<evidence type="ECO:0000313" key="2">
    <source>
        <dbReference type="EMBL" id="KAF2148261.1"/>
    </source>
</evidence>
<evidence type="ECO:0000256" key="1">
    <source>
        <dbReference type="SAM" id="MobiDB-lite"/>
    </source>
</evidence>
<feature type="compositionally biased region" description="Basic and acidic residues" evidence="1">
    <location>
        <begin position="23"/>
        <end position="34"/>
    </location>
</feature>
<feature type="region of interest" description="Disordered" evidence="1">
    <location>
        <begin position="1"/>
        <end position="88"/>
    </location>
</feature>
<feature type="compositionally biased region" description="Basic and acidic residues" evidence="1">
    <location>
        <begin position="75"/>
        <end position="88"/>
    </location>
</feature>
<comment type="caution">
    <text evidence="2">The sequence shown here is derived from an EMBL/GenBank/DDBJ whole genome shotgun (WGS) entry which is preliminary data.</text>
</comment>
<dbReference type="InterPro" id="IPR034443">
    <property type="entry name" value="PB1A10.08"/>
</dbReference>
<keyword evidence="3" id="KW-1185">Reference proteome</keyword>
<feature type="compositionally biased region" description="Polar residues" evidence="1">
    <location>
        <begin position="471"/>
        <end position="485"/>
    </location>
</feature>
<reference evidence="2" key="1">
    <citation type="journal article" date="2020" name="Stud. Mycol.">
        <title>101 Dothideomycetes genomes: a test case for predicting lifestyles and emergence of pathogens.</title>
        <authorList>
            <person name="Haridas S."/>
            <person name="Albert R."/>
            <person name="Binder M."/>
            <person name="Bloem J."/>
            <person name="Labutti K."/>
            <person name="Salamov A."/>
            <person name="Andreopoulos B."/>
            <person name="Baker S."/>
            <person name="Barry K."/>
            <person name="Bills G."/>
            <person name="Bluhm B."/>
            <person name="Cannon C."/>
            <person name="Castanera R."/>
            <person name="Culley D."/>
            <person name="Daum C."/>
            <person name="Ezra D."/>
            <person name="Gonzalez J."/>
            <person name="Henrissat B."/>
            <person name="Kuo A."/>
            <person name="Liang C."/>
            <person name="Lipzen A."/>
            <person name="Lutzoni F."/>
            <person name="Magnuson J."/>
            <person name="Mondo S."/>
            <person name="Nolan M."/>
            <person name="Ohm R."/>
            <person name="Pangilinan J."/>
            <person name="Park H.-J."/>
            <person name="Ramirez L."/>
            <person name="Alfaro M."/>
            <person name="Sun H."/>
            <person name="Tritt A."/>
            <person name="Yoshinaga Y."/>
            <person name="Zwiers L.-H."/>
            <person name="Turgeon B."/>
            <person name="Goodwin S."/>
            <person name="Spatafora J."/>
            <person name="Crous P."/>
            <person name="Grigoriev I."/>
        </authorList>
    </citation>
    <scope>NUCLEOTIDE SEQUENCE</scope>
    <source>
        <strain evidence="2">CBS 260.36</strain>
    </source>
</reference>
<accession>A0A9P4IRB3</accession>
<sequence>MASPPRPAMPKRLNAAIKTSQKHPIDETRRRDASPHTSLPASPSTPTFSKPVSIPSRSSSRASTSTRTPTWNQERAIKPRRTTDNLHRPDALAPSVAALLALTAIPPRKSARQRLDNRSRRISIEELVQEWRAESLGSPANASHKSMEMLLEPCEVACVDSLDSLDGFPISRLDSNSTSSDSTPSLEADDARSLLSIGNPPTPDALRILNSASLGSSRKAKQRSLTSTEDCALDHPLIPRSVPEIVVDDELAETESFTAPSTKSTDTRKSSFKSNLTSSLQNLKSRALNSLSQLSLSNVGPTPSYHHYAFSDATLWQHPFLFPRVGPEIRPNAVTGTATQYQRRYFNPTVLSFDEQQSRFRKALHSSQPEPDRDRHSPMILMKTYSRPLQKRATGRKSSQGADTEAGRALSAPNVRSREARENSDFLRVVVLEMNMRRVGKLDDTAVGRAKIWLPPRQMSAYPADDADNAAENSGPSLQRSQSARVTPRRWRSISADD</sequence>
<dbReference type="EMBL" id="ML996093">
    <property type="protein sequence ID" value="KAF2148261.1"/>
    <property type="molecule type" value="Genomic_DNA"/>
</dbReference>
<gene>
    <name evidence="2" type="ORF">K461DRAFT_288504</name>
</gene>
<organism evidence="2 3">
    <name type="scientific">Myriangium duriaei CBS 260.36</name>
    <dbReference type="NCBI Taxonomy" id="1168546"/>
    <lineage>
        <taxon>Eukaryota</taxon>
        <taxon>Fungi</taxon>
        <taxon>Dikarya</taxon>
        <taxon>Ascomycota</taxon>
        <taxon>Pezizomycotina</taxon>
        <taxon>Dothideomycetes</taxon>
        <taxon>Dothideomycetidae</taxon>
        <taxon>Myriangiales</taxon>
        <taxon>Myriangiaceae</taxon>
        <taxon>Myriangium</taxon>
    </lineage>
</organism>
<feature type="compositionally biased region" description="Low complexity" evidence="1">
    <location>
        <begin position="49"/>
        <end position="70"/>
    </location>
</feature>
<dbReference type="AlphaFoldDB" id="A0A9P4IRB3"/>
<dbReference type="PANTHER" id="PTHR42051:SF1">
    <property type="entry name" value="MEIOTICALLY UP-REGULATED PROTEIN PB1A10.08"/>
    <property type="match status" value="1"/>
</dbReference>
<dbReference type="Proteomes" id="UP000799439">
    <property type="component" value="Unassembled WGS sequence"/>
</dbReference>